<dbReference type="InterPro" id="IPR050300">
    <property type="entry name" value="GDXG_lipolytic_enzyme"/>
</dbReference>
<dbReference type="PANTHER" id="PTHR48081">
    <property type="entry name" value="AB HYDROLASE SUPERFAMILY PROTEIN C4A8.06C"/>
    <property type="match status" value="1"/>
</dbReference>
<evidence type="ECO:0000313" key="4">
    <source>
        <dbReference type="Proteomes" id="UP001432209"/>
    </source>
</evidence>
<reference evidence="3" key="1">
    <citation type="submission" date="2022-10" db="EMBL/GenBank/DDBJ databases">
        <title>The complete genomes of actinobacterial strains from the NBC collection.</title>
        <authorList>
            <person name="Joergensen T.S."/>
            <person name="Alvarez Arevalo M."/>
            <person name="Sterndorff E.B."/>
            <person name="Faurdal D."/>
            <person name="Vuksanovic O."/>
            <person name="Mourched A.-S."/>
            <person name="Charusanti P."/>
            <person name="Shaw S."/>
            <person name="Blin K."/>
            <person name="Weber T."/>
        </authorList>
    </citation>
    <scope>NUCLEOTIDE SEQUENCE</scope>
    <source>
        <strain evidence="3">NBC_01432</strain>
    </source>
</reference>
<evidence type="ECO:0000256" key="1">
    <source>
        <dbReference type="ARBA" id="ARBA00022801"/>
    </source>
</evidence>
<evidence type="ECO:0000313" key="3">
    <source>
        <dbReference type="EMBL" id="WUX50613.1"/>
    </source>
</evidence>
<dbReference type="Proteomes" id="UP001432209">
    <property type="component" value="Chromosome"/>
</dbReference>
<dbReference type="SUPFAM" id="SSF53474">
    <property type="entry name" value="alpha/beta-Hydrolases"/>
    <property type="match status" value="1"/>
</dbReference>
<dbReference type="PROSITE" id="PS00122">
    <property type="entry name" value="CARBOXYLESTERASE_B_1"/>
    <property type="match status" value="1"/>
</dbReference>
<dbReference type="InterPro" id="IPR013094">
    <property type="entry name" value="AB_hydrolase_3"/>
</dbReference>
<dbReference type="EMBL" id="CP109495">
    <property type="protein sequence ID" value="WUX50613.1"/>
    <property type="molecule type" value="Genomic_DNA"/>
</dbReference>
<keyword evidence="4" id="KW-1185">Reference proteome</keyword>
<name>A0ABZ1ZZU3_STRNV</name>
<evidence type="ECO:0000259" key="2">
    <source>
        <dbReference type="Pfam" id="PF07859"/>
    </source>
</evidence>
<organism evidence="3 4">
    <name type="scientific">Streptomyces niveus</name>
    <name type="common">Streptomyces spheroides</name>
    <dbReference type="NCBI Taxonomy" id="193462"/>
    <lineage>
        <taxon>Bacteria</taxon>
        <taxon>Bacillati</taxon>
        <taxon>Actinomycetota</taxon>
        <taxon>Actinomycetes</taxon>
        <taxon>Kitasatosporales</taxon>
        <taxon>Streptomycetaceae</taxon>
        <taxon>Streptomyces</taxon>
    </lineage>
</organism>
<dbReference type="RefSeq" id="WP_329074241.1">
    <property type="nucleotide sequence ID" value="NZ_CP109389.1"/>
</dbReference>
<feature type="domain" description="Alpha/beta hydrolase fold-3" evidence="2">
    <location>
        <begin position="87"/>
        <end position="146"/>
    </location>
</feature>
<dbReference type="Pfam" id="PF07859">
    <property type="entry name" value="Abhydrolase_3"/>
    <property type="match status" value="1"/>
</dbReference>
<sequence length="253" mass="26196">MSRTGTTVEIRDLIYLSEEGAPPRRLDVHRPAADRPAGPSVLLWHGVGPDEKNVLAPLAREIASHGLPVLVPDWRSDAPDGGRSHLMASLRYAREHAVEFGGDGERVVLAGWSAGAGAAMGLALRPAATEGVRVIAAVGVAGRYDLPARSTGTAPLADLDSTEADAGACAVPVTLVHGAADSVLSSSHSRDFGAALRTKGWPVTSRELASDHAGVIMTEYDPARGLCVPSTSEHVLRAGRETAAAIVSAARTA</sequence>
<proteinExistence type="predicted"/>
<gene>
    <name evidence="3" type="ORF">OG442_03050</name>
</gene>
<dbReference type="InterPro" id="IPR029058">
    <property type="entry name" value="AB_hydrolase_fold"/>
</dbReference>
<protein>
    <submittedName>
        <fullName evidence="3">Carboxylesterase family protein</fullName>
    </submittedName>
</protein>
<accession>A0ABZ1ZZU3</accession>
<dbReference type="Gene3D" id="3.40.50.1820">
    <property type="entry name" value="alpha/beta hydrolase"/>
    <property type="match status" value="1"/>
</dbReference>
<dbReference type="InterPro" id="IPR019826">
    <property type="entry name" value="Carboxylesterase_B_AS"/>
</dbReference>
<keyword evidence="1" id="KW-0378">Hydrolase</keyword>